<name>A0ABV9LWF4_9ALTE</name>
<accession>A0ABV9LWF4</accession>
<evidence type="ECO:0000256" key="1">
    <source>
        <dbReference type="SAM" id="Phobius"/>
    </source>
</evidence>
<dbReference type="InterPro" id="IPR018759">
    <property type="entry name" value="BBP2_2"/>
</dbReference>
<comment type="caution">
    <text evidence="2">The sequence shown here is derived from an EMBL/GenBank/DDBJ whole genome shotgun (WGS) entry which is preliminary data.</text>
</comment>
<reference evidence="3" key="1">
    <citation type="journal article" date="2019" name="Int. J. Syst. Evol. Microbiol.">
        <title>The Global Catalogue of Microorganisms (GCM) 10K type strain sequencing project: providing services to taxonomists for standard genome sequencing and annotation.</title>
        <authorList>
            <consortium name="The Broad Institute Genomics Platform"/>
            <consortium name="The Broad Institute Genome Sequencing Center for Infectious Disease"/>
            <person name="Wu L."/>
            <person name="Ma J."/>
        </authorList>
    </citation>
    <scope>NUCLEOTIDE SEQUENCE [LARGE SCALE GENOMIC DNA]</scope>
    <source>
        <strain evidence="3">KACC 12507</strain>
    </source>
</reference>
<keyword evidence="1" id="KW-0472">Membrane</keyword>
<feature type="transmembrane region" description="Helical" evidence="1">
    <location>
        <begin position="42"/>
        <end position="63"/>
    </location>
</feature>
<keyword evidence="1" id="KW-1133">Transmembrane helix</keyword>
<proteinExistence type="predicted"/>
<protein>
    <submittedName>
        <fullName evidence="2">Outer membrane beta-barrel protein</fullName>
    </submittedName>
</protein>
<dbReference type="Proteomes" id="UP001595897">
    <property type="component" value="Unassembled WGS sequence"/>
</dbReference>
<keyword evidence="1" id="KW-0812">Transmembrane</keyword>
<organism evidence="2 3">
    <name type="scientific">Glaciecola siphonariae</name>
    <dbReference type="NCBI Taxonomy" id="521012"/>
    <lineage>
        <taxon>Bacteria</taxon>
        <taxon>Pseudomonadati</taxon>
        <taxon>Pseudomonadota</taxon>
        <taxon>Gammaproteobacteria</taxon>
        <taxon>Alteromonadales</taxon>
        <taxon>Alteromonadaceae</taxon>
        <taxon>Glaciecola</taxon>
    </lineage>
</organism>
<evidence type="ECO:0000313" key="2">
    <source>
        <dbReference type="EMBL" id="MFC4700852.1"/>
    </source>
</evidence>
<gene>
    <name evidence="2" type="ORF">ACFO4O_11830</name>
</gene>
<dbReference type="EMBL" id="JBHSGU010000005">
    <property type="protein sequence ID" value="MFC4700852.1"/>
    <property type="molecule type" value="Genomic_DNA"/>
</dbReference>
<dbReference type="Pfam" id="PF10082">
    <property type="entry name" value="BBP2_2"/>
    <property type="match status" value="1"/>
</dbReference>
<dbReference type="RefSeq" id="WP_382409580.1">
    <property type="nucleotide sequence ID" value="NZ_JBHSGU010000005.1"/>
</dbReference>
<sequence>MLSKQIAKVINAQKAKQVTHQSATQAPLHVSGHKNKHKNKHAAFNSAMITLFLSGAVLSPTVYAQTEGFAFGADSKIIFDDNIFRVNDEQSDTIFQVSPIAGYVGLYGKHKLTVGYEGEYAIFSDNSDVNYNNHKAKAELNLSLTAKWSAKLGLQYADQVEEPGINNQVLTGVSEFNEFDTARFNFETAYGTSASIGQVVFKYGKQTFDYSNNFQEFRDRTSDDITGTFFWRVAPKSRMIFEVRTADVKSDNAIGVNQSFDQISYLTGVTWEATAKTEGSLRVGYQDTQFDNPLVADLDGLSYFVDVDYKPDTDSIITIALSRAVRDNAELVLAGLETTDFSVSWKNQLRSRMALQAKYIYRKDDFGGGSNKRSDDTHRARLSVSYAALNYLDVYAAAEYMTRSSDTVIREFDNSRFTIGVEIAFD</sequence>
<keyword evidence="3" id="KW-1185">Reference proteome</keyword>
<evidence type="ECO:0000313" key="3">
    <source>
        <dbReference type="Proteomes" id="UP001595897"/>
    </source>
</evidence>